<comment type="caution">
    <text evidence="3">The sequence shown here is derived from an EMBL/GenBank/DDBJ whole genome shotgun (WGS) entry which is preliminary data.</text>
</comment>
<keyword evidence="4" id="KW-1185">Reference proteome</keyword>
<reference evidence="3" key="1">
    <citation type="journal article" date="2023" name="Plant J.">
        <title>Genome sequences and population genomics provide insights into the demographic history, inbreeding, and mutation load of two 'living fossil' tree species of Dipteronia.</title>
        <authorList>
            <person name="Feng Y."/>
            <person name="Comes H.P."/>
            <person name="Chen J."/>
            <person name="Zhu S."/>
            <person name="Lu R."/>
            <person name="Zhang X."/>
            <person name="Li P."/>
            <person name="Qiu J."/>
            <person name="Olsen K.M."/>
            <person name="Qiu Y."/>
        </authorList>
    </citation>
    <scope>NUCLEOTIDE SEQUENCE</scope>
    <source>
        <strain evidence="3">NBL</strain>
    </source>
</reference>
<evidence type="ECO:0000313" key="3">
    <source>
        <dbReference type="EMBL" id="KAK3189146.1"/>
    </source>
</evidence>
<proteinExistence type="predicted"/>
<evidence type="ECO:0000256" key="1">
    <source>
        <dbReference type="ARBA" id="ARBA00049244"/>
    </source>
</evidence>
<accession>A0AAE0DUT3</accession>
<name>A0AAE0DUT3_9ROSI</name>
<organism evidence="3 4">
    <name type="scientific">Dipteronia sinensis</name>
    <dbReference type="NCBI Taxonomy" id="43782"/>
    <lineage>
        <taxon>Eukaryota</taxon>
        <taxon>Viridiplantae</taxon>
        <taxon>Streptophyta</taxon>
        <taxon>Embryophyta</taxon>
        <taxon>Tracheophyta</taxon>
        <taxon>Spermatophyta</taxon>
        <taxon>Magnoliopsida</taxon>
        <taxon>eudicotyledons</taxon>
        <taxon>Gunneridae</taxon>
        <taxon>Pentapetalae</taxon>
        <taxon>rosids</taxon>
        <taxon>malvids</taxon>
        <taxon>Sapindales</taxon>
        <taxon>Sapindaceae</taxon>
        <taxon>Hippocastanoideae</taxon>
        <taxon>Acereae</taxon>
        <taxon>Dipteronia</taxon>
    </lineage>
</organism>
<evidence type="ECO:0000259" key="2">
    <source>
        <dbReference type="Pfam" id="PF14260"/>
    </source>
</evidence>
<dbReference type="InterPro" id="IPR025687">
    <property type="entry name" value="Znf-C4pol"/>
</dbReference>
<dbReference type="AlphaFoldDB" id="A0AAE0DUT3"/>
<sequence>MKFAKKQLSCIGCKALISKGTLCSHCKGREAELYCETVSQVAAAEEFFQNLWVQCRVPGFFSPGYALAMPSYMVSLPLNTFIIKLKLLSGFTFILQLRQCLV</sequence>
<comment type="catalytic activity">
    <reaction evidence="1">
        <text>DNA(n) + a 2'-deoxyribonucleoside 5'-triphosphate = DNA(n+1) + diphosphate</text>
        <dbReference type="Rhea" id="RHEA:22508"/>
        <dbReference type="Rhea" id="RHEA-COMP:17339"/>
        <dbReference type="Rhea" id="RHEA-COMP:17340"/>
        <dbReference type="ChEBI" id="CHEBI:33019"/>
        <dbReference type="ChEBI" id="CHEBI:61560"/>
        <dbReference type="ChEBI" id="CHEBI:173112"/>
        <dbReference type="EC" id="2.7.7.7"/>
    </reaction>
</comment>
<dbReference type="Proteomes" id="UP001281410">
    <property type="component" value="Unassembled WGS sequence"/>
</dbReference>
<dbReference type="EMBL" id="JANJYJ010000009">
    <property type="protein sequence ID" value="KAK3189146.1"/>
    <property type="molecule type" value="Genomic_DNA"/>
</dbReference>
<protein>
    <recommendedName>
        <fullName evidence="2">C4-type zinc-finger of DNA polymerase delta domain-containing protein</fullName>
    </recommendedName>
</protein>
<dbReference type="Pfam" id="PF14260">
    <property type="entry name" value="zf-C4pol"/>
    <property type="match status" value="1"/>
</dbReference>
<feature type="domain" description="C4-type zinc-finger of DNA polymerase delta" evidence="2">
    <location>
        <begin position="10"/>
        <end position="56"/>
    </location>
</feature>
<dbReference type="GO" id="GO:0003887">
    <property type="term" value="F:DNA-directed DNA polymerase activity"/>
    <property type="evidence" value="ECO:0007669"/>
    <property type="project" value="UniProtKB-EC"/>
</dbReference>
<gene>
    <name evidence="3" type="ORF">Dsin_028707</name>
</gene>
<evidence type="ECO:0000313" key="4">
    <source>
        <dbReference type="Proteomes" id="UP001281410"/>
    </source>
</evidence>